<evidence type="ECO:0000256" key="7">
    <source>
        <dbReference type="ARBA" id="ARBA00030744"/>
    </source>
</evidence>
<keyword evidence="11" id="KW-1185">Reference proteome</keyword>
<evidence type="ECO:0000256" key="2">
    <source>
        <dbReference type="ARBA" id="ARBA00019695"/>
    </source>
</evidence>
<name>A0A7J7UQ87_MYOMY</name>
<protein>
    <recommendedName>
        <fullName evidence="2">Mediator of RNA polymerase II transcription subunit 22</fullName>
    </recommendedName>
    <alternativeName>
        <fullName evidence="8">Mediator complex subunit 22</fullName>
    </alternativeName>
    <alternativeName>
        <fullName evidence="7">Surfeit locus protein 5</fullName>
    </alternativeName>
</protein>
<accession>A0A7J7UQ87</accession>
<dbReference type="EMBL" id="JABWUV010000012">
    <property type="protein sequence ID" value="KAF6314952.1"/>
    <property type="molecule type" value="Genomic_DNA"/>
</dbReference>
<keyword evidence="3" id="KW-0805">Transcription regulation</keyword>
<evidence type="ECO:0000256" key="5">
    <source>
        <dbReference type="ARBA" id="ARBA00023242"/>
    </source>
</evidence>
<dbReference type="GO" id="GO:0006357">
    <property type="term" value="P:regulation of transcription by RNA polymerase II"/>
    <property type="evidence" value="ECO:0007669"/>
    <property type="project" value="InterPro"/>
</dbReference>
<dbReference type="AlphaFoldDB" id="A0A7J7UQ87"/>
<dbReference type="Pfam" id="PF06179">
    <property type="entry name" value="Med22"/>
    <property type="match status" value="1"/>
</dbReference>
<evidence type="ECO:0000256" key="1">
    <source>
        <dbReference type="ARBA" id="ARBA00004123"/>
    </source>
</evidence>
<gene>
    <name evidence="10" type="ORF">mMyoMyo1_012933</name>
</gene>
<dbReference type="InterPro" id="IPR009332">
    <property type="entry name" value="Med22"/>
</dbReference>
<keyword evidence="4" id="KW-0804">Transcription</keyword>
<dbReference type="PANTHER" id="PTHR12434:SF6">
    <property type="entry name" value="MEDIATOR OF RNA POLYMERASE II TRANSCRIPTION SUBUNIT 22"/>
    <property type="match status" value="1"/>
</dbReference>
<comment type="caution">
    <text evidence="10">The sequence shown here is derived from an EMBL/GenBank/DDBJ whole genome shotgun (WGS) entry which is preliminary data.</text>
</comment>
<dbReference type="GO" id="GO:0016592">
    <property type="term" value="C:mediator complex"/>
    <property type="evidence" value="ECO:0007669"/>
    <property type="project" value="InterPro"/>
</dbReference>
<evidence type="ECO:0000313" key="11">
    <source>
        <dbReference type="Proteomes" id="UP000527355"/>
    </source>
</evidence>
<feature type="compositionally biased region" description="Low complexity" evidence="9">
    <location>
        <begin position="188"/>
        <end position="204"/>
    </location>
</feature>
<dbReference type="PANTHER" id="PTHR12434">
    <property type="entry name" value="MEDIATOR OF RNA POLYMERASE II TRANSCRIPTION SUBUNIT 22"/>
    <property type="match status" value="1"/>
</dbReference>
<evidence type="ECO:0000256" key="8">
    <source>
        <dbReference type="ARBA" id="ARBA00031962"/>
    </source>
</evidence>
<evidence type="ECO:0000256" key="4">
    <source>
        <dbReference type="ARBA" id="ARBA00023163"/>
    </source>
</evidence>
<dbReference type="VEuPathDB" id="HostDB:GeneID_118666909"/>
<proteinExistence type="predicted"/>
<dbReference type="GO" id="GO:0003712">
    <property type="term" value="F:transcription coregulator activity"/>
    <property type="evidence" value="ECO:0007669"/>
    <property type="project" value="InterPro"/>
</dbReference>
<sequence>MAQQRALPQSKETLLQSYNKRLKDDIKSMMDNFTEIIKTAKIEDETQVSRATQGEQDNYEMHVRASNIVRAGESLMKLVSDLKQFLILNDFPSVNEAIDQRNQQLRALQEECDRKLTALRDEVSIDLYELEEEYYSSRWWKSSSLREANDLPLCEAYWRLDLDTDAADGLAAPLRASPEPSAGPLQPAAPAHSHASGPGPTERA</sequence>
<reference evidence="10 11" key="1">
    <citation type="journal article" date="2020" name="Nature">
        <title>Six reference-quality genomes reveal evolution of bat adaptations.</title>
        <authorList>
            <person name="Jebb D."/>
            <person name="Huang Z."/>
            <person name="Pippel M."/>
            <person name="Hughes G.M."/>
            <person name="Lavrichenko K."/>
            <person name="Devanna P."/>
            <person name="Winkler S."/>
            <person name="Jermiin L.S."/>
            <person name="Skirmuntt E.C."/>
            <person name="Katzourakis A."/>
            <person name="Burkitt-Gray L."/>
            <person name="Ray D.A."/>
            <person name="Sullivan K.A.M."/>
            <person name="Roscito J.G."/>
            <person name="Kirilenko B.M."/>
            <person name="Davalos L.M."/>
            <person name="Corthals A.P."/>
            <person name="Power M.L."/>
            <person name="Jones G."/>
            <person name="Ransome R.D."/>
            <person name="Dechmann D.K.N."/>
            <person name="Locatelli A.G."/>
            <person name="Puechmaille S.J."/>
            <person name="Fedrigo O."/>
            <person name="Jarvis E.D."/>
            <person name="Hiller M."/>
            <person name="Vernes S.C."/>
            <person name="Myers E.W."/>
            <person name="Teeling E.C."/>
        </authorList>
    </citation>
    <scope>NUCLEOTIDE SEQUENCE [LARGE SCALE GENOMIC DNA]</scope>
    <source>
        <strain evidence="10">MMyoMyo1</strain>
        <tissue evidence="10">Flight muscle</tissue>
    </source>
</reference>
<evidence type="ECO:0000256" key="9">
    <source>
        <dbReference type="SAM" id="MobiDB-lite"/>
    </source>
</evidence>
<dbReference type="Proteomes" id="UP000527355">
    <property type="component" value="Unassembled WGS sequence"/>
</dbReference>
<comment type="subcellular location">
    <subcellularLocation>
        <location evidence="1">Nucleus</location>
    </subcellularLocation>
</comment>
<keyword evidence="5" id="KW-0539">Nucleus</keyword>
<evidence type="ECO:0000313" key="10">
    <source>
        <dbReference type="EMBL" id="KAF6314952.1"/>
    </source>
</evidence>
<evidence type="ECO:0000256" key="3">
    <source>
        <dbReference type="ARBA" id="ARBA00023015"/>
    </source>
</evidence>
<comment type="function">
    <text evidence="6">Component of the Mediator complex, a coactivator involved in the regulated transcription of nearly all RNA polymerase II-dependent genes. Mediator functions as a bridge to convey information from gene-specific regulatory proteins to the basal RNA polymerase II transcription machinery. Mediator is recruited to promoters by direct interactions with regulatory proteins and serves as a scaffold for the assembly of a functional preinitiation complex with RNA polymerase II and the general transcription factors.</text>
</comment>
<feature type="region of interest" description="Disordered" evidence="9">
    <location>
        <begin position="171"/>
        <end position="204"/>
    </location>
</feature>
<evidence type="ECO:0000256" key="6">
    <source>
        <dbReference type="ARBA" id="ARBA00025687"/>
    </source>
</evidence>
<organism evidence="10 11">
    <name type="scientific">Myotis myotis</name>
    <name type="common">Greater mouse-eared bat</name>
    <name type="synonym">Vespertilio myotis</name>
    <dbReference type="NCBI Taxonomy" id="51298"/>
    <lineage>
        <taxon>Eukaryota</taxon>
        <taxon>Metazoa</taxon>
        <taxon>Chordata</taxon>
        <taxon>Craniata</taxon>
        <taxon>Vertebrata</taxon>
        <taxon>Euteleostomi</taxon>
        <taxon>Mammalia</taxon>
        <taxon>Eutheria</taxon>
        <taxon>Laurasiatheria</taxon>
        <taxon>Chiroptera</taxon>
        <taxon>Yangochiroptera</taxon>
        <taxon>Vespertilionidae</taxon>
        <taxon>Myotis</taxon>
    </lineage>
</organism>